<organism evidence="1 2">
    <name type="scientific">Riccia fluitans</name>
    <dbReference type="NCBI Taxonomy" id="41844"/>
    <lineage>
        <taxon>Eukaryota</taxon>
        <taxon>Viridiplantae</taxon>
        <taxon>Streptophyta</taxon>
        <taxon>Embryophyta</taxon>
        <taxon>Marchantiophyta</taxon>
        <taxon>Marchantiopsida</taxon>
        <taxon>Marchantiidae</taxon>
        <taxon>Marchantiales</taxon>
        <taxon>Ricciaceae</taxon>
        <taxon>Riccia</taxon>
    </lineage>
</organism>
<dbReference type="InterPro" id="IPR015915">
    <property type="entry name" value="Kelch-typ_b-propeller"/>
</dbReference>
<keyword evidence="2" id="KW-1185">Reference proteome</keyword>
<dbReference type="PANTHER" id="PTHR31672:SF2">
    <property type="entry name" value="F-BOX DOMAIN-CONTAINING PROTEIN"/>
    <property type="match status" value="1"/>
</dbReference>
<dbReference type="InterPro" id="IPR050796">
    <property type="entry name" value="SCF_F-box_component"/>
</dbReference>
<comment type="caution">
    <text evidence="1">The sequence shown here is derived from an EMBL/GenBank/DDBJ whole genome shotgun (WGS) entry which is preliminary data.</text>
</comment>
<evidence type="ECO:0000313" key="1">
    <source>
        <dbReference type="EMBL" id="KAL2613479.1"/>
    </source>
</evidence>
<dbReference type="Gene3D" id="2.120.10.80">
    <property type="entry name" value="Kelch-type beta propeller"/>
    <property type="match status" value="1"/>
</dbReference>
<dbReference type="SUPFAM" id="SSF50965">
    <property type="entry name" value="Galactose oxidase, central domain"/>
    <property type="match status" value="1"/>
</dbReference>
<dbReference type="PANTHER" id="PTHR31672">
    <property type="entry name" value="BNACNNG10540D PROTEIN"/>
    <property type="match status" value="1"/>
</dbReference>
<reference evidence="1 2" key="1">
    <citation type="submission" date="2024-09" db="EMBL/GenBank/DDBJ databases">
        <title>Chromosome-scale assembly of Riccia fluitans.</title>
        <authorList>
            <person name="Paukszto L."/>
            <person name="Sawicki J."/>
            <person name="Karawczyk K."/>
            <person name="Piernik-Szablinska J."/>
            <person name="Szczecinska M."/>
            <person name="Mazdziarz M."/>
        </authorList>
    </citation>
    <scope>NUCLEOTIDE SEQUENCE [LARGE SCALE GENOMIC DNA]</scope>
    <source>
        <strain evidence="1">Rf_01</strain>
        <tissue evidence="1">Aerial parts of the thallus</tissue>
    </source>
</reference>
<proteinExistence type="predicted"/>
<accession>A0ABD1XX15</accession>
<dbReference type="EMBL" id="JBHFFA010000007">
    <property type="protein sequence ID" value="KAL2613479.1"/>
    <property type="molecule type" value="Genomic_DNA"/>
</dbReference>
<protein>
    <submittedName>
        <fullName evidence="1">Uncharacterized protein</fullName>
    </submittedName>
</protein>
<sequence>MTVETFFTIYNPLIKRWRDLKPTTLSLSRRAPDHRKFLLDGLRRTNSRILDVGLVGLVVNQEIGHYKLIVAGIQEDDGLRSETKVYDSVTRVWRRSTLMLSMPKSFEEFAPWYAERGFSCGGHVYWHVREDAWTEFNGLLKFDVGMETWTFVKQSTRTPDERSFHLWIVSYKKQVLLLEWVPGVYQDHDEYVCEVSREVSDLVALGPEVRVLIMGFGI</sequence>
<dbReference type="AlphaFoldDB" id="A0ABD1XX15"/>
<dbReference type="Proteomes" id="UP001605036">
    <property type="component" value="Unassembled WGS sequence"/>
</dbReference>
<evidence type="ECO:0000313" key="2">
    <source>
        <dbReference type="Proteomes" id="UP001605036"/>
    </source>
</evidence>
<gene>
    <name evidence="1" type="ORF">R1flu_025171</name>
</gene>
<name>A0ABD1XX15_9MARC</name>
<dbReference type="InterPro" id="IPR011043">
    <property type="entry name" value="Gal_Oxase/kelch_b-propeller"/>
</dbReference>